<gene>
    <name evidence="1" type="ORF">LTS18_000638</name>
</gene>
<sequence>FLDSDLSTALILEDDVDWDIHLRTTQIPLVAHAFRTLTHASHPPHSRFLPRSLKTPDPDPSTPFWGPTPNWEILYLGHCGDFFPITALHPDPTSSNPTSLLSSDHSDRNLPPQTLPGKAWEASYIPAPAALTESKLRLLQRPLPHSTFTDPTLLPPEKLHAQTRTFLQNLSLPPQRRILHASKFPLCTFGYGVTRASAARIVEEFGKEAEGGTHA</sequence>
<dbReference type="EMBL" id="JAWDJW010011618">
    <property type="protein sequence ID" value="KAK3044678.1"/>
    <property type="molecule type" value="Genomic_DNA"/>
</dbReference>
<protein>
    <submittedName>
        <fullName evidence="1">Uncharacterized protein</fullName>
    </submittedName>
</protein>
<proteinExistence type="predicted"/>
<keyword evidence="2" id="KW-1185">Reference proteome</keyword>
<dbReference type="Proteomes" id="UP001186974">
    <property type="component" value="Unassembled WGS sequence"/>
</dbReference>
<reference evidence="1" key="1">
    <citation type="submission" date="2024-09" db="EMBL/GenBank/DDBJ databases">
        <title>Black Yeasts Isolated from many extreme environments.</title>
        <authorList>
            <person name="Coleine C."/>
            <person name="Stajich J.E."/>
            <person name="Selbmann L."/>
        </authorList>
    </citation>
    <scope>NUCLEOTIDE SEQUENCE</scope>
    <source>
        <strain evidence="1">CCFEE 5737</strain>
    </source>
</reference>
<evidence type="ECO:0000313" key="1">
    <source>
        <dbReference type="EMBL" id="KAK3044678.1"/>
    </source>
</evidence>
<comment type="caution">
    <text evidence="1">The sequence shown here is derived from an EMBL/GenBank/DDBJ whole genome shotgun (WGS) entry which is preliminary data.</text>
</comment>
<evidence type="ECO:0000313" key="2">
    <source>
        <dbReference type="Proteomes" id="UP001186974"/>
    </source>
</evidence>
<accession>A0ACC3CU12</accession>
<feature type="non-terminal residue" evidence="1">
    <location>
        <position position="1"/>
    </location>
</feature>
<organism evidence="1 2">
    <name type="scientific">Coniosporium uncinatum</name>
    <dbReference type="NCBI Taxonomy" id="93489"/>
    <lineage>
        <taxon>Eukaryota</taxon>
        <taxon>Fungi</taxon>
        <taxon>Dikarya</taxon>
        <taxon>Ascomycota</taxon>
        <taxon>Pezizomycotina</taxon>
        <taxon>Dothideomycetes</taxon>
        <taxon>Dothideomycetes incertae sedis</taxon>
        <taxon>Coniosporium</taxon>
    </lineage>
</organism>
<feature type="non-terminal residue" evidence="1">
    <location>
        <position position="215"/>
    </location>
</feature>
<name>A0ACC3CU12_9PEZI</name>